<dbReference type="GO" id="GO:0006635">
    <property type="term" value="P:fatty acid beta-oxidation"/>
    <property type="evidence" value="ECO:0007669"/>
    <property type="project" value="TreeGrafter"/>
</dbReference>
<gene>
    <name evidence="5" type="ORF">K435DRAFT_786174</name>
</gene>
<protein>
    <submittedName>
        <fullName evidence="5">ClpP crotonase</fullName>
    </submittedName>
</protein>
<evidence type="ECO:0000313" key="6">
    <source>
        <dbReference type="Proteomes" id="UP000297245"/>
    </source>
</evidence>
<proteinExistence type="predicted"/>
<keyword evidence="4" id="KW-0472">Membrane</keyword>
<dbReference type="InterPro" id="IPR029045">
    <property type="entry name" value="ClpP/crotonase-like_dom_sf"/>
</dbReference>
<sequence length="267" mass="29391">MSSTVTVSVSNNIATITLNRPESYNAITTADYDAFANSLREIDKRDDVLITVWQATGKWFCAGTDVKNRSAGTQLNLRDAFLKGASRTTTDCGHALYTHSKILVAALNGPVLGISAAFLGYFDFIYCMPNCWLAVPFTFLGITLEGGASVSFINRMGMAKANEALIWGKKQTAEQLLACGFVNEIFPEQPVESFHEVVRKKLSDELEGLDPAALLSVKKLLRAGLYEKNDPDAVNLRESYAQAERFASGIPSVRFGRIARREVRHKL</sequence>
<dbReference type="SUPFAM" id="SSF52096">
    <property type="entry name" value="ClpP/crotonase"/>
    <property type="match status" value="1"/>
</dbReference>
<dbReference type="InterPro" id="IPR001753">
    <property type="entry name" value="Enoyl-CoA_hydra/iso"/>
</dbReference>
<keyword evidence="4" id="KW-1133">Transmembrane helix</keyword>
<feature type="transmembrane region" description="Helical" evidence="4">
    <location>
        <begin position="102"/>
        <end position="122"/>
    </location>
</feature>
<keyword evidence="4" id="KW-0812">Transmembrane</keyword>
<feature type="transmembrane region" description="Helical" evidence="4">
    <location>
        <begin position="134"/>
        <end position="153"/>
    </location>
</feature>
<reference evidence="5 6" key="1">
    <citation type="journal article" date="2019" name="Nat. Ecol. Evol.">
        <title>Megaphylogeny resolves global patterns of mushroom evolution.</title>
        <authorList>
            <person name="Varga T."/>
            <person name="Krizsan K."/>
            <person name="Foldi C."/>
            <person name="Dima B."/>
            <person name="Sanchez-Garcia M."/>
            <person name="Sanchez-Ramirez S."/>
            <person name="Szollosi G.J."/>
            <person name="Szarkandi J.G."/>
            <person name="Papp V."/>
            <person name="Albert L."/>
            <person name="Andreopoulos W."/>
            <person name="Angelini C."/>
            <person name="Antonin V."/>
            <person name="Barry K.W."/>
            <person name="Bougher N.L."/>
            <person name="Buchanan P."/>
            <person name="Buyck B."/>
            <person name="Bense V."/>
            <person name="Catcheside P."/>
            <person name="Chovatia M."/>
            <person name="Cooper J."/>
            <person name="Damon W."/>
            <person name="Desjardin D."/>
            <person name="Finy P."/>
            <person name="Geml J."/>
            <person name="Haridas S."/>
            <person name="Hughes K."/>
            <person name="Justo A."/>
            <person name="Karasinski D."/>
            <person name="Kautmanova I."/>
            <person name="Kiss B."/>
            <person name="Kocsube S."/>
            <person name="Kotiranta H."/>
            <person name="LaButti K.M."/>
            <person name="Lechner B.E."/>
            <person name="Liimatainen K."/>
            <person name="Lipzen A."/>
            <person name="Lukacs Z."/>
            <person name="Mihaltcheva S."/>
            <person name="Morgado L.N."/>
            <person name="Niskanen T."/>
            <person name="Noordeloos M.E."/>
            <person name="Ohm R.A."/>
            <person name="Ortiz-Santana B."/>
            <person name="Ovrebo C."/>
            <person name="Racz N."/>
            <person name="Riley R."/>
            <person name="Savchenko A."/>
            <person name="Shiryaev A."/>
            <person name="Soop K."/>
            <person name="Spirin V."/>
            <person name="Szebenyi C."/>
            <person name="Tomsovsky M."/>
            <person name="Tulloss R.E."/>
            <person name="Uehling J."/>
            <person name="Grigoriev I.V."/>
            <person name="Vagvolgyi C."/>
            <person name="Papp T."/>
            <person name="Martin F.M."/>
            <person name="Miettinen O."/>
            <person name="Hibbett D.S."/>
            <person name="Nagy L.G."/>
        </authorList>
    </citation>
    <scope>NUCLEOTIDE SEQUENCE [LARGE SCALE GENOMIC DNA]</scope>
    <source>
        <strain evidence="5 6">CBS 962.96</strain>
    </source>
</reference>
<keyword evidence="2" id="KW-0576">Peroxisome</keyword>
<dbReference type="GO" id="GO:0004165">
    <property type="term" value="F:delta(3)-delta(2)-enoyl-CoA isomerase activity"/>
    <property type="evidence" value="ECO:0007669"/>
    <property type="project" value="UniProtKB-ARBA"/>
</dbReference>
<dbReference type="InterPro" id="IPR051053">
    <property type="entry name" value="ECH/Chromodomain_protein"/>
</dbReference>
<name>A0A4S8KS55_DENBC</name>
<dbReference type="PANTHER" id="PTHR43684:SF1">
    <property type="entry name" value="ENOYL-COA DELTA ISOMERASE 2"/>
    <property type="match status" value="1"/>
</dbReference>
<dbReference type="Proteomes" id="UP000297245">
    <property type="component" value="Unassembled WGS sequence"/>
</dbReference>
<keyword evidence="3" id="KW-0413">Isomerase</keyword>
<evidence type="ECO:0000256" key="2">
    <source>
        <dbReference type="ARBA" id="ARBA00023140"/>
    </source>
</evidence>
<dbReference type="AlphaFoldDB" id="A0A4S8KS55"/>
<comment type="subcellular location">
    <subcellularLocation>
        <location evidence="1">Peroxisome</location>
    </subcellularLocation>
</comment>
<dbReference type="PANTHER" id="PTHR43684">
    <property type="match status" value="1"/>
</dbReference>
<dbReference type="CDD" id="cd06558">
    <property type="entry name" value="crotonase-like"/>
    <property type="match status" value="1"/>
</dbReference>
<organism evidence="5 6">
    <name type="scientific">Dendrothele bispora (strain CBS 962.96)</name>
    <dbReference type="NCBI Taxonomy" id="1314807"/>
    <lineage>
        <taxon>Eukaryota</taxon>
        <taxon>Fungi</taxon>
        <taxon>Dikarya</taxon>
        <taxon>Basidiomycota</taxon>
        <taxon>Agaricomycotina</taxon>
        <taxon>Agaricomycetes</taxon>
        <taxon>Agaricomycetidae</taxon>
        <taxon>Agaricales</taxon>
        <taxon>Agaricales incertae sedis</taxon>
        <taxon>Dendrothele</taxon>
    </lineage>
</organism>
<evidence type="ECO:0000256" key="3">
    <source>
        <dbReference type="ARBA" id="ARBA00023235"/>
    </source>
</evidence>
<dbReference type="OrthoDB" id="448450at2759"/>
<dbReference type="EMBL" id="ML180159">
    <property type="protein sequence ID" value="THU78637.1"/>
    <property type="molecule type" value="Genomic_DNA"/>
</dbReference>
<dbReference type="Pfam" id="PF00378">
    <property type="entry name" value="ECH_1"/>
    <property type="match status" value="1"/>
</dbReference>
<evidence type="ECO:0000313" key="5">
    <source>
        <dbReference type="EMBL" id="THU78637.1"/>
    </source>
</evidence>
<evidence type="ECO:0000256" key="1">
    <source>
        <dbReference type="ARBA" id="ARBA00004275"/>
    </source>
</evidence>
<evidence type="ECO:0000256" key="4">
    <source>
        <dbReference type="SAM" id="Phobius"/>
    </source>
</evidence>
<dbReference type="GO" id="GO:0005782">
    <property type="term" value="C:peroxisomal matrix"/>
    <property type="evidence" value="ECO:0007669"/>
    <property type="project" value="TreeGrafter"/>
</dbReference>
<dbReference type="Gene3D" id="3.90.226.10">
    <property type="entry name" value="2-enoyl-CoA Hydratase, Chain A, domain 1"/>
    <property type="match status" value="1"/>
</dbReference>
<accession>A0A4S8KS55</accession>
<keyword evidence="6" id="KW-1185">Reference proteome</keyword>